<organism evidence="1 2">
    <name type="scientific">Rhodocollybia butyracea</name>
    <dbReference type="NCBI Taxonomy" id="206335"/>
    <lineage>
        <taxon>Eukaryota</taxon>
        <taxon>Fungi</taxon>
        <taxon>Dikarya</taxon>
        <taxon>Basidiomycota</taxon>
        <taxon>Agaricomycotina</taxon>
        <taxon>Agaricomycetes</taxon>
        <taxon>Agaricomycetidae</taxon>
        <taxon>Agaricales</taxon>
        <taxon>Marasmiineae</taxon>
        <taxon>Omphalotaceae</taxon>
        <taxon>Rhodocollybia</taxon>
    </lineage>
</organism>
<gene>
    <name evidence="1" type="ORF">BDP27DRAFT_1339067</name>
</gene>
<sequence>MIHNYGDERFIGKWPQRDFETFVRRSQCEITSLNLDEMPLSDTQALSLLRALPTICTLIIEDSRLMLKDTNQLTITSTLVKALGVFNGTRSLFEARHVEVLLPNLENLVLRSLSIQPNASTGMLDDKILADMIKSRWVPDTTFASISKVKCLKSCFITYLSAGREMDSSAEESLECLVDGGLEFSWKQ</sequence>
<dbReference type="EMBL" id="JADNRY010000226">
    <property type="protein sequence ID" value="KAF9060816.1"/>
    <property type="molecule type" value="Genomic_DNA"/>
</dbReference>
<evidence type="ECO:0000313" key="2">
    <source>
        <dbReference type="Proteomes" id="UP000772434"/>
    </source>
</evidence>
<dbReference type="AlphaFoldDB" id="A0A9P5P9K7"/>
<dbReference type="OrthoDB" id="3266451at2759"/>
<evidence type="ECO:0000313" key="1">
    <source>
        <dbReference type="EMBL" id="KAF9060816.1"/>
    </source>
</evidence>
<proteinExistence type="predicted"/>
<accession>A0A9P5P9K7</accession>
<dbReference type="Proteomes" id="UP000772434">
    <property type="component" value="Unassembled WGS sequence"/>
</dbReference>
<comment type="caution">
    <text evidence="1">The sequence shown here is derived from an EMBL/GenBank/DDBJ whole genome shotgun (WGS) entry which is preliminary data.</text>
</comment>
<protein>
    <submittedName>
        <fullName evidence="1">Uncharacterized protein</fullName>
    </submittedName>
</protein>
<reference evidence="1" key="1">
    <citation type="submission" date="2020-11" db="EMBL/GenBank/DDBJ databases">
        <authorList>
            <consortium name="DOE Joint Genome Institute"/>
            <person name="Ahrendt S."/>
            <person name="Riley R."/>
            <person name="Andreopoulos W."/>
            <person name="Labutti K."/>
            <person name="Pangilinan J."/>
            <person name="Ruiz-Duenas F.J."/>
            <person name="Barrasa J.M."/>
            <person name="Sanchez-Garcia M."/>
            <person name="Camarero S."/>
            <person name="Miyauchi S."/>
            <person name="Serrano A."/>
            <person name="Linde D."/>
            <person name="Babiker R."/>
            <person name="Drula E."/>
            <person name="Ayuso-Fernandez I."/>
            <person name="Pacheco R."/>
            <person name="Padilla G."/>
            <person name="Ferreira P."/>
            <person name="Barriuso J."/>
            <person name="Kellner H."/>
            <person name="Castanera R."/>
            <person name="Alfaro M."/>
            <person name="Ramirez L."/>
            <person name="Pisabarro A.G."/>
            <person name="Kuo A."/>
            <person name="Tritt A."/>
            <person name="Lipzen A."/>
            <person name="He G."/>
            <person name="Yan M."/>
            <person name="Ng V."/>
            <person name="Cullen D."/>
            <person name="Martin F."/>
            <person name="Rosso M.-N."/>
            <person name="Henrissat B."/>
            <person name="Hibbett D."/>
            <person name="Martinez A.T."/>
            <person name="Grigoriev I.V."/>
        </authorList>
    </citation>
    <scope>NUCLEOTIDE SEQUENCE</scope>
    <source>
        <strain evidence="1">AH 40177</strain>
    </source>
</reference>
<name>A0A9P5P9K7_9AGAR</name>
<keyword evidence="2" id="KW-1185">Reference proteome</keyword>